<accession>A0A919VG05</accession>
<protein>
    <submittedName>
        <fullName evidence="3">Uncharacterized protein</fullName>
    </submittedName>
</protein>
<sequence>MNGFSIDNIVMLFIVLAFVYLTIKFIKGFIKFIVIVLLILTLGVSAYNIFIVQKPISYEINRYKTDYVYFHNIRSISSEASTVINEIKENKNVQQNINKLKELRNNAEGLNHSQEISGLHDKYIESLDSVISVCNGYSTAKEVEQKVQKLDELSKGLDVKFKDVLLMDR</sequence>
<comment type="caution">
    <text evidence="3">The sequence shown here is derived from an EMBL/GenBank/DDBJ whole genome shotgun (WGS) entry which is preliminary data.</text>
</comment>
<evidence type="ECO:0000313" key="3">
    <source>
        <dbReference type="EMBL" id="GIM28950.1"/>
    </source>
</evidence>
<keyword evidence="1" id="KW-0175">Coiled coil</keyword>
<keyword evidence="4" id="KW-1185">Reference proteome</keyword>
<feature type="coiled-coil region" evidence="1">
    <location>
        <begin position="83"/>
        <end position="113"/>
    </location>
</feature>
<evidence type="ECO:0000256" key="2">
    <source>
        <dbReference type="SAM" id="Phobius"/>
    </source>
</evidence>
<dbReference type="EMBL" id="BOPZ01000011">
    <property type="protein sequence ID" value="GIM28950.1"/>
    <property type="molecule type" value="Genomic_DNA"/>
</dbReference>
<organism evidence="3 4">
    <name type="scientific">Clostridium polyendosporum</name>
    <dbReference type="NCBI Taxonomy" id="69208"/>
    <lineage>
        <taxon>Bacteria</taxon>
        <taxon>Bacillati</taxon>
        <taxon>Bacillota</taxon>
        <taxon>Clostridia</taxon>
        <taxon>Eubacteriales</taxon>
        <taxon>Clostridiaceae</taxon>
        <taxon>Clostridium</taxon>
    </lineage>
</organism>
<evidence type="ECO:0000313" key="4">
    <source>
        <dbReference type="Proteomes" id="UP000679179"/>
    </source>
</evidence>
<dbReference type="RefSeq" id="WP_212903665.1">
    <property type="nucleotide sequence ID" value="NZ_BOPZ01000011.1"/>
</dbReference>
<keyword evidence="2" id="KW-1133">Transmembrane helix</keyword>
<name>A0A919VG05_9CLOT</name>
<reference evidence="3" key="1">
    <citation type="submission" date="2021-03" db="EMBL/GenBank/DDBJ databases">
        <title>Taxonomic study of Clostridium polyendosporum from meadow-gley soil under rice.</title>
        <authorList>
            <person name="Kobayashi H."/>
            <person name="Tanizawa Y."/>
            <person name="Yagura M."/>
        </authorList>
    </citation>
    <scope>NUCLEOTIDE SEQUENCE</scope>
    <source>
        <strain evidence="3">JCM 30710</strain>
    </source>
</reference>
<feature type="transmembrane region" description="Helical" evidence="2">
    <location>
        <begin position="30"/>
        <end position="50"/>
    </location>
</feature>
<keyword evidence="2" id="KW-0812">Transmembrane</keyword>
<evidence type="ECO:0000256" key="1">
    <source>
        <dbReference type="SAM" id="Coils"/>
    </source>
</evidence>
<keyword evidence="2" id="KW-0472">Membrane</keyword>
<dbReference type="AlphaFoldDB" id="A0A919VG05"/>
<proteinExistence type="predicted"/>
<dbReference type="Proteomes" id="UP000679179">
    <property type="component" value="Unassembled WGS sequence"/>
</dbReference>
<feature type="transmembrane region" description="Helical" evidence="2">
    <location>
        <begin position="6"/>
        <end position="23"/>
    </location>
</feature>
<gene>
    <name evidence="3" type="ORF">CPJCM30710_16160</name>
</gene>